<name>A0A8J1TGA2_OWEFU</name>
<protein>
    <submittedName>
        <fullName evidence="1">Uncharacterized protein</fullName>
    </submittedName>
</protein>
<comment type="caution">
    <text evidence="1">The sequence shown here is derived from an EMBL/GenBank/DDBJ whole genome shotgun (WGS) entry which is preliminary data.</text>
</comment>
<dbReference type="EMBL" id="CAIIXF020000002">
    <property type="protein sequence ID" value="CAH1776984.1"/>
    <property type="molecule type" value="Genomic_DNA"/>
</dbReference>
<dbReference type="Proteomes" id="UP000749559">
    <property type="component" value="Unassembled WGS sequence"/>
</dbReference>
<evidence type="ECO:0000313" key="1">
    <source>
        <dbReference type="EMBL" id="CAH1776984.1"/>
    </source>
</evidence>
<organism evidence="1 2">
    <name type="scientific">Owenia fusiformis</name>
    <name type="common">Polychaete worm</name>
    <dbReference type="NCBI Taxonomy" id="6347"/>
    <lineage>
        <taxon>Eukaryota</taxon>
        <taxon>Metazoa</taxon>
        <taxon>Spiralia</taxon>
        <taxon>Lophotrochozoa</taxon>
        <taxon>Annelida</taxon>
        <taxon>Polychaeta</taxon>
        <taxon>Sedentaria</taxon>
        <taxon>Canalipalpata</taxon>
        <taxon>Sabellida</taxon>
        <taxon>Oweniida</taxon>
        <taxon>Oweniidae</taxon>
        <taxon>Owenia</taxon>
    </lineage>
</organism>
<reference evidence="1" key="1">
    <citation type="submission" date="2022-03" db="EMBL/GenBank/DDBJ databases">
        <authorList>
            <person name="Martin C."/>
        </authorList>
    </citation>
    <scope>NUCLEOTIDE SEQUENCE</scope>
</reference>
<accession>A0A8J1TGA2</accession>
<dbReference type="AlphaFoldDB" id="A0A8J1TGA2"/>
<gene>
    <name evidence="1" type="ORF">OFUS_LOCUS4105</name>
</gene>
<keyword evidence="2" id="KW-1185">Reference proteome</keyword>
<sequence>MSHCDEIVAISLVEHMRSPNGYALLLSAVKSSLKFAFLNGETSYASYCTIPLHHHYSAGIFHQNMKQALFTTPHKNSDVNIALDTQRQMNHKDDLKAFRSGSS</sequence>
<evidence type="ECO:0000313" key="2">
    <source>
        <dbReference type="Proteomes" id="UP000749559"/>
    </source>
</evidence>
<dbReference type="OrthoDB" id="6151623at2759"/>
<proteinExistence type="predicted"/>